<sequence>MRLPKHLNMTERQFKAWKRRQFKNLCSYIETLDIQLASAYLPKDQFNILCEAIEMIYEARKQLRPWWKKA</sequence>
<accession>A0A0F9LFP8</accession>
<comment type="caution">
    <text evidence="1">The sequence shown here is derived from an EMBL/GenBank/DDBJ whole genome shotgun (WGS) entry which is preliminary data.</text>
</comment>
<reference evidence="1" key="1">
    <citation type="journal article" date="2015" name="Nature">
        <title>Complex archaea that bridge the gap between prokaryotes and eukaryotes.</title>
        <authorList>
            <person name="Spang A."/>
            <person name="Saw J.H."/>
            <person name="Jorgensen S.L."/>
            <person name="Zaremba-Niedzwiedzka K."/>
            <person name="Martijn J."/>
            <person name="Lind A.E."/>
            <person name="van Eijk R."/>
            <person name="Schleper C."/>
            <person name="Guy L."/>
            <person name="Ettema T.J."/>
        </authorList>
    </citation>
    <scope>NUCLEOTIDE SEQUENCE</scope>
</reference>
<evidence type="ECO:0000313" key="1">
    <source>
        <dbReference type="EMBL" id="KKM26285.1"/>
    </source>
</evidence>
<protein>
    <submittedName>
        <fullName evidence="1">Uncharacterized protein</fullName>
    </submittedName>
</protein>
<dbReference type="AlphaFoldDB" id="A0A0F9LFP8"/>
<dbReference type="EMBL" id="LAZR01012545">
    <property type="protein sequence ID" value="KKM26285.1"/>
    <property type="molecule type" value="Genomic_DNA"/>
</dbReference>
<proteinExistence type="predicted"/>
<organism evidence="1">
    <name type="scientific">marine sediment metagenome</name>
    <dbReference type="NCBI Taxonomy" id="412755"/>
    <lineage>
        <taxon>unclassified sequences</taxon>
        <taxon>metagenomes</taxon>
        <taxon>ecological metagenomes</taxon>
    </lineage>
</organism>
<gene>
    <name evidence="1" type="ORF">LCGC14_1586380</name>
</gene>
<name>A0A0F9LFP8_9ZZZZ</name>